<sequence>MPKKRKVAIDAKNKQSNFLKNEFLEFFKSEINCHTIGRVISYDKAHHRCDVQPLPLQSDGDKRAALTEVVVPASVWQMDTFFQKICTNKNVNLNGYKPMAISSVVWVGFCDREMDNWSGKSNYKIDTKRMHSIQDAVIEAVIKP</sequence>
<dbReference type="Gene3D" id="2.40.50.230">
    <property type="entry name" value="Gp5 N-terminal domain"/>
    <property type="match status" value="1"/>
</dbReference>
<gene>
    <name evidence="1" type="ORF">LBUCD034_0966</name>
</gene>
<reference evidence="1 2" key="1">
    <citation type="journal article" date="2012" name="J. Biotechnol.">
        <title>Insights into the completely annotated genome of Lactobacillus buchneri CD034, a strain isolated from stable grass silage.</title>
        <authorList>
            <person name="Heinl S."/>
            <person name="Wibberg D."/>
            <person name="Eikmeyer F."/>
            <person name="Szczepanowski R."/>
            <person name="Blom J."/>
            <person name="Linke B."/>
            <person name="Goesmann A."/>
            <person name="Grabherr R."/>
            <person name="Schwab H."/>
            <person name="Puhler A."/>
            <person name="Schluter A."/>
        </authorList>
    </citation>
    <scope>NUCLEOTIDE SEQUENCE [LARGE SCALE GENOMIC DNA]</scope>
    <source>
        <strain evidence="1 2">CD034</strain>
    </source>
</reference>
<dbReference type="STRING" id="1071400.LBUCD034_0966"/>
<dbReference type="Proteomes" id="UP000007332">
    <property type="component" value="Chromosome"/>
</dbReference>
<organism evidence="1 2">
    <name type="scientific">Lentilactobacillus buchneri subsp. silagei CD034</name>
    <dbReference type="NCBI Taxonomy" id="1071400"/>
    <lineage>
        <taxon>Bacteria</taxon>
        <taxon>Bacillati</taxon>
        <taxon>Bacillota</taxon>
        <taxon>Bacilli</taxon>
        <taxon>Lactobacillales</taxon>
        <taxon>Lactobacillaceae</taxon>
        <taxon>Lentilactobacillus</taxon>
        <taxon>Lentilactobacillus buchneri subsp. silagei</taxon>
    </lineage>
</organism>
<name>J9W0C3_LENBU</name>
<dbReference type="OrthoDB" id="2297717at2"/>
<dbReference type="eggNOG" id="ENOG5030687">
    <property type="taxonomic scope" value="Bacteria"/>
</dbReference>
<accession>J9W0C3</accession>
<dbReference type="InterPro" id="IPR037026">
    <property type="entry name" value="Vgr_OB-fold_dom_sf"/>
</dbReference>
<dbReference type="RefSeq" id="WP_014939794.1">
    <property type="nucleotide sequence ID" value="NC_018610.1"/>
</dbReference>
<dbReference type="AlphaFoldDB" id="J9W0C3"/>
<evidence type="ECO:0000313" key="2">
    <source>
        <dbReference type="Proteomes" id="UP000007332"/>
    </source>
</evidence>
<dbReference type="PATRIC" id="fig|1071400.3.peg.923"/>
<dbReference type="EMBL" id="CP003043">
    <property type="protein sequence ID" value="AFS00013.1"/>
    <property type="molecule type" value="Genomic_DNA"/>
</dbReference>
<evidence type="ECO:0000313" key="1">
    <source>
        <dbReference type="EMBL" id="AFS00013.1"/>
    </source>
</evidence>
<proteinExistence type="predicted"/>
<protein>
    <submittedName>
        <fullName evidence="1">Uncharacterized protein</fullName>
    </submittedName>
</protein>
<keyword evidence="2" id="KW-1185">Reference proteome</keyword>
<dbReference type="KEGG" id="lbn:LBUCD034_0966"/>
<dbReference type="HOGENOM" id="CLU_1852657_0_0_9"/>